<feature type="transmembrane region" description="Helical" evidence="1">
    <location>
        <begin position="351"/>
        <end position="368"/>
    </location>
</feature>
<feature type="transmembrane region" description="Helical" evidence="1">
    <location>
        <begin position="34"/>
        <end position="53"/>
    </location>
</feature>
<dbReference type="EMBL" id="JYIU01000039">
    <property type="protein sequence ID" value="KJL22344.1"/>
    <property type="molecule type" value="Genomic_DNA"/>
</dbReference>
<accession>A0A0F0KPH2</accession>
<dbReference type="PATRIC" id="fig|104336.4.peg.1497"/>
<evidence type="ECO:0000313" key="3">
    <source>
        <dbReference type="Proteomes" id="UP000033572"/>
    </source>
</evidence>
<evidence type="ECO:0000313" key="2">
    <source>
        <dbReference type="EMBL" id="KJL22344.1"/>
    </source>
</evidence>
<feature type="transmembrane region" description="Helical" evidence="1">
    <location>
        <begin position="164"/>
        <end position="195"/>
    </location>
</feature>
<keyword evidence="1" id="KW-0472">Membrane</keyword>
<dbReference type="AlphaFoldDB" id="A0A0F0KPH2"/>
<name>A0A0F0KPH2_9MICO</name>
<protein>
    <recommendedName>
        <fullName evidence="4">Oligosaccharide repeat unit polymerase</fullName>
    </recommendedName>
</protein>
<feature type="transmembrane region" description="Helical" evidence="1">
    <location>
        <begin position="373"/>
        <end position="390"/>
    </location>
</feature>
<keyword evidence="1" id="KW-1133">Transmembrane helix</keyword>
<feature type="transmembrane region" description="Helical" evidence="1">
    <location>
        <begin position="59"/>
        <end position="78"/>
    </location>
</feature>
<feature type="transmembrane region" description="Helical" evidence="1">
    <location>
        <begin position="201"/>
        <end position="222"/>
    </location>
</feature>
<evidence type="ECO:0008006" key="4">
    <source>
        <dbReference type="Google" id="ProtNLM"/>
    </source>
</evidence>
<evidence type="ECO:0000256" key="1">
    <source>
        <dbReference type="SAM" id="Phobius"/>
    </source>
</evidence>
<sequence length="437" mass="46741">MMSRAATRDRGTGLETGPLPGMFPQASAVLRSPFALMPLWILAAGVLYLLGWSDLLTPLRADTGLFLGVVAVAFAILAQRHPGDQQPRSALPLNSGAVALITAYFIGAYVKNGGVPILQLLSGAEYDVYAFGIDGLHIAMLCFTGYYGVRAFRVFLDTRRLRDLAVFGWVIVLLATIANRSAVSFLVVACMIVYLRVRRLSATWIVMLVVVGVVFVYGFGVFGDLRLAHQIEAATGVPAARDAVLRFSRASEGFVASGLSPSWLWSYTYFTTPVANLNAAFGHAAGQLCSQTCGLPTVVLYDFIPDVIGERLGGVLGVEDFDKSVFLVAPDVTASTLFGSAVGAAGLVGGLGMACVLAVVAIVALRLLAGSRLYVEGVALLGTIIFFSFFENMVAYTSLFGQLVIVVVRAQLDLWSERRSGSLRSSTRAFVWLPERG</sequence>
<keyword evidence="1" id="KW-0812">Transmembrane</keyword>
<proteinExistence type="predicted"/>
<reference evidence="2 3" key="1">
    <citation type="submission" date="2015-02" db="EMBL/GenBank/DDBJ databases">
        <title>Draft genome sequences of ten Microbacterium spp. with emphasis on heavy metal contaminated environments.</title>
        <authorList>
            <person name="Corretto E."/>
        </authorList>
    </citation>
    <scope>NUCLEOTIDE SEQUENCE [LARGE SCALE GENOMIC DNA]</scope>
    <source>
        <strain evidence="2 3">DSM 12966</strain>
    </source>
</reference>
<keyword evidence="3" id="KW-1185">Reference proteome</keyword>
<organism evidence="2 3">
    <name type="scientific">Microbacterium foliorum</name>
    <dbReference type="NCBI Taxonomy" id="104336"/>
    <lineage>
        <taxon>Bacteria</taxon>
        <taxon>Bacillati</taxon>
        <taxon>Actinomycetota</taxon>
        <taxon>Actinomycetes</taxon>
        <taxon>Micrococcales</taxon>
        <taxon>Microbacteriaceae</taxon>
        <taxon>Microbacterium</taxon>
    </lineage>
</organism>
<feature type="transmembrane region" description="Helical" evidence="1">
    <location>
        <begin position="129"/>
        <end position="152"/>
    </location>
</feature>
<dbReference type="Proteomes" id="UP000033572">
    <property type="component" value="Unassembled WGS sequence"/>
</dbReference>
<feature type="transmembrane region" description="Helical" evidence="1">
    <location>
        <begin position="90"/>
        <end position="109"/>
    </location>
</feature>
<comment type="caution">
    <text evidence="2">The sequence shown here is derived from an EMBL/GenBank/DDBJ whole genome shotgun (WGS) entry which is preliminary data.</text>
</comment>
<gene>
    <name evidence="2" type="ORF">RN50_01462</name>
</gene>